<feature type="domain" description="Response regulatory" evidence="5">
    <location>
        <begin position="5"/>
        <end position="115"/>
    </location>
</feature>
<accession>A0A3M9XK82</accession>
<dbReference type="GO" id="GO:0005829">
    <property type="term" value="C:cytosol"/>
    <property type="evidence" value="ECO:0007669"/>
    <property type="project" value="TreeGrafter"/>
</dbReference>
<evidence type="ECO:0000256" key="2">
    <source>
        <dbReference type="ARBA" id="ARBA00023012"/>
    </source>
</evidence>
<organism evidence="6 7">
    <name type="scientific">Methylocystis hirsuta</name>
    <dbReference type="NCBI Taxonomy" id="369798"/>
    <lineage>
        <taxon>Bacteria</taxon>
        <taxon>Pseudomonadati</taxon>
        <taxon>Pseudomonadota</taxon>
        <taxon>Alphaproteobacteria</taxon>
        <taxon>Hyphomicrobiales</taxon>
        <taxon>Methylocystaceae</taxon>
        <taxon>Methylocystis</taxon>
    </lineage>
</organism>
<dbReference type="InterPro" id="IPR039420">
    <property type="entry name" value="WalR-like"/>
</dbReference>
<evidence type="ECO:0000256" key="1">
    <source>
        <dbReference type="ARBA" id="ARBA00022553"/>
    </source>
</evidence>
<proteinExistence type="predicted"/>
<dbReference type="PANTHER" id="PTHR48111">
    <property type="entry name" value="REGULATOR OF RPOS"/>
    <property type="match status" value="1"/>
</dbReference>
<dbReference type="PROSITE" id="PS50110">
    <property type="entry name" value="RESPONSE_REGULATORY"/>
    <property type="match status" value="1"/>
</dbReference>
<reference evidence="6 7" key="1">
    <citation type="submission" date="2018-08" db="EMBL/GenBank/DDBJ databases">
        <title>Genome sequence of Methylocystis hirsuta CSC1, a methanotroph able to accumulate PHAs.</title>
        <authorList>
            <person name="Bordel S."/>
            <person name="Rodriguez E."/>
            <person name="Gancedo J."/>
            <person name="Munoz R."/>
        </authorList>
    </citation>
    <scope>NUCLEOTIDE SEQUENCE [LARGE SCALE GENOMIC DNA]</scope>
    <source>
        <strain evidence="6 7">CSC1</strain>
    </source>
</reference>
<dbReference type="RefSeq" id="WP_123174607.1">
    <property type="nucleotide sequence ID" value="NZ_QWDD01000001.1"/>
</dbReference>
<keyword evidence="7" id="KW-1185">Reference proteome</keyword>
<dbReference type="GO" id="GO:0000156">
    <property type="term" value="F:phosphorelay response regulator activity"/>
    <property type="evidence" value="ECO:0007669"/>
    <property type="project" value="TreeGrafter"/>
</dbReference>
<dbReference type="SMART" id="SM00448">
    <property type="entry name" value="REC"/>
    <property type="match status" value="1"/>
</dbReference>
<dbReference type="Proteomes" id="UP000268623">
    <property type="component" value="Unassembled WGS sequence"/>
</dbReference>
<evidence type="ECO:0000256" key="3">
    <source>
        <dbReference type="ARBA" id="ARBA00023125"/>
    </source>
</evidence>
<dbReference type="GO" id="GO:0032993">
    <property type="term" value="C:protein-DNA complex"/>
    <property type="evidence" value="ECO:0007669"/>
    <property type="project" value="TreeGrafter"/>
</dbReference>
<dbReference type="EMBL" id="QWDD01000001">
    <property type="protein sequence ID" value="RNJ48609.1"/>
    <property type="molecule type" value="Genomic_DNA"/>
</dbReference>
<keyword evidence="1 4" id="KW-0597">Phosphoprotein</keyword>
<sequence length="124" mass="13220">MNTPRVLIVEDEAVIAMALEMFLEELGAHVVATAGNVQEALQKATSEDFDIAFLDVNLNGQKAHVVPGVLERRHKPFAFVTGYGEQGVLEAHADAPVVAKPFSRDAVSTALEKLKSRLPGGPSG</sequence>
<evidence type="ECO:0000313" key="7">
    <source>
        <dbReference type="Proteomes" id="UP000268623"/>
    </source>
</evidence>
<gene>
    <name evidence="6" type="ORF">D1O30_02165</name>
</gene>
<dbReference type="PANTHER" id="PTHR48111:SF40">
    <property type="entry name" value="PHOSPHATE REGULON TRANSCRIPTIONAL REGULATORY PROTEIN PHOB"/>
    <property type="match status" value="1"/>
</dbReference>
<keyword evidence="2" id="KW-0902">Two-component regulatory system</keyword>
<dbReference type="OrthoDB" id="582170at2"/>
<dbReference type="InterPro" id="IPR011006">
    <property type="entry name" value="CheY-like_superfamily"/>
</dbReference>
<name>A0A3M9XK82_9HYPH</name>
<dbReference type="Pfam" id="PF00072">
    <property type="entry name" value="Response_reg"/>
    <property type="match status" value="1"/>
</dbReference>
<dbReference type="GO" id="GO:0000976">
    <property type="term" value="F:transcription cis-regulatory region binding"/>
    <property type="evidence" value="ECO:0007669"/>
    <property type="project" value="TreeGrafter"/>
</dbReference>
<evidence type="ECO:0000259" key="5">
    <source>
        <dbReference type="PROSITE" id="PS50110"/>
    </source>
</evidence>
<dbReference type="SUPFAM" id="SSF52172">
    <property type="entry name" value="CheY-like"/>
    <property type="match status" value="1"/>
</dbReference>
<protein>
    <submittedName>
        <fullName evidence="6">Response regulator</fullName>
    </submittedName>
</protein>
<dbReference type="Gene3D" id="3.40.50.2300">
    <property type="match status" value="1"/>
</dbReference>
<dbReference type="AlphaFoldDB" id="A0A3M9XK82"/>
<comment type="caution">
    <text evidence="6">The sequence shown here is derived from an EMBL/GenBank/DDBJ whole genome shotgun (WGS) entry which is preliminary data.</text>
</comment>
<dbReference type="GO" id="GO:0006355">
    <property type="term" value="P:regulation of DNA-templated transcription"/>
    <property type="evidence" value="ECO:0007669"/>
    <property type="project" value="TreeGrafter"/>
</dbReference>
<evidence type="ECO:0000313" key="6">
    <source>
        <dbReference type="EMBL" id="RNJ48609.1"/>
    </source>
</evidence>
<dbReference type="InterPro" id="IPR001789">
    <property type="entry name" value="Sig_transdc_resp-reg_receiver"/>
</dbReference>
<keyword evidence="3" id="KW-0238">DNA-binding</keyword>
<feature type="modified residue" description="4-aspartylphosphate" evidence="4">
    <location>
        <position position="55"/>
    </location>
</feature>
<evidence type="ECO:0000256" key="4">
    <source>
        <dbReference type="PROSITE-ProRule" id="PRU00169"/>
    </source>
</evidence>